<dbReference type="InParanoid" id="K1PVI8"/>
<sequence>MNQYPFYHGENRTGNDFYRMSSIWKELENVNSVLINACFDKDDLENYGHHIRADVQFFMVFATLVTFLMGSARKHIGKDGYHNRKNRKSKKISINEGKSVESLHQFLKSRVLTESKARNQPVVWNTVFRSCPSNRHDELYVEAADILLCLHLGNLQGDRTDGSSLGFVRDVLQEYSKNNPKVWYHRAFFSAIMGQSQESDHCYGEFIKSFGGLDGDEEYRQRVPGLKMVDLLTGRKLSHHNMDALQLAVQNPFEPLLSLGPVRALKVVWRRQFHHARGSCNNDKGCSGFDLCNPDLNIRMTDDGHITGDCSMVLPPVTSILLNPYTGFLNLDLDGQDLNPWKAFPTEDSRRPFDDWNYLPNVMEIYHNDCRKKQDEVKAYLTGNCFFKITNKTYWPGYYCEPTTDQVVYAHWNGPNGQRAKFSLVQKIKDFLYQIIQCKDRDSFVSPIIMRPKQKTGFMVTSPRSDYMYFCVRTTDRLGLMEINNGFTRYSDDFLECSMVGALLDIVILKNEFGIKFADGRQSLCHLKPMQIRLDGSLQQSFLPFKISENGEQLNGNFEHVEVLSEDTGEMIGAFSVDNILVLFTIQNPQDREVLLTKVIELPGFPTKVKFLHKSVGFLVSWSQHSLNHKVPGYREHLFQYSYSGQLQGVLPFLSQSHSSLCVVYLDGDEEVTHTYPSCGHQGWYLYIQDGRQGVMCVKLFQEDV</sequence>
<protein>
    <submittedName>
        <fullName evidence="1">Uncharacterized protein</fullName>
    </submittedName>
</protein>
<proteinExistence type="predicted"/>
<accession>K1PVI8</accession>
<dbReference type="AlphaFoldDB" id="K1PVI8"/>
<dbReference type="EMBL" id="JH816369">
    <property type="protein sequence ID" value="EKC25753.1"/>
    <property type="molecule type" value="Genomic_DNA"/>
</dbReference>
<reference evidence="1" key="1">
    <citation type="journal article" date="2012" name="Nature">
        <title>The oyster genome reveals stress adaptation and complexity of shell formation.</title>
        <authorList>
            <person name="Zhang G."/>
            <person name="Fang X."/>
            <person name="Guo X."/>
            <person name="Li L."/>
            <person name="Luo R."/>
            <person name="Xu F."/>
            <person name="Yang P."/>
            <person name="Zhang L."/>
            <person name="Wang X."/>
            <person name="Qi H."/>
            <person name="Xiong Z."/>
            <person name="Que H."/>
            <person name="Xie Y."/>
            <person name="Holland P.W."/>
            <person name="Paps J."/>
            <person name="Zhu Y."/>
            <person name="Wu F."/>
            <person name="Chen Y."/>
            <person name="Wang J."/>
            <person name="Peng C."/>
            <person name="Meng J."/>
            <person name="Yang L."/>
            <person name="Liu J."/>
            <person name="Wen B."/>
            <person name="Zhang N."/>
            <person name="Huang Z."/>
            <person name="Zhu Q."/>
            <person name="Feng Y."/>
            <person name="Mount A."/>
            <person name="Hedgecock D."/>
            <person name="Xu Z."/>
            <person name="Liu Y."/>
            <person name="Domazet-Loso T."/>
            <person name="Du Y."/>
            <person name="Sun X."/>
            <person name="Zhang S."/>
            <person name="Liu B."/>
            <person name="Cheng P."/>
            <person name="Jiang X."/>
            <person name="Li J."/>
            <person name="Fan D."/>
            <person name="Wang W."/>
            <person name="Fu W."/>
            <person name="Wang T."/>
            <person name="Wang B."/>
            <person name="Zhang J."/>
            <person name="Peng Z."/>
            <person name="Li Y."/>
            <person name="Li N."/>
            <person name="Wang J."/>
            <person name="Chen M."/>
            <person name="He Y."/>
            <person name="Tan F."/>
            <person name="Song X."/>
            <person name="Zheng Q."/>
            <person name="Huang R."/>
            <person name="Yang H."/>
            <person name="Du X."/>
            <person name="Chen L."/>
            <person name="Yang M."/>
            <person name="Gaffney P.M."/>
            <person name="Wang S."/>
            <person name="Luo L."/>
            <person name="She Z."/>
            <person name="Ming Y."/>
            <person name="Huang W."/>
            <person name="Zhang S."/>
            <person name="Huang B."/>
            <person name="Zhang Y."/>
            <person name="Qu T."/>
            <person name="Ni P."/>
            <person name="Miao G."/>
            <person name="Wang J."/>
            <person name="Wang Q."/>
            <person name="Steinberg C.E."/>
            <person name="Wang H."/>
            <person name="Li N."/>
            <person name="Qian L."/>
            <person name="Zhang G."/>
            <person name="Li Y."/>
            <person name="Yang H."/>
            <person name="Liu X."/>
            <person name="Wang J."/>
            <person name="Yin Y."/>
            <person name="Wang J."/>
        </authorList>
    </citation>
    <scope>NUCLEOTIDE SEQUENCE [LARGE SCALE GENOMIC DNA]</scope>
    <source>
        <strain evidence="1">05x7-T-G4-1.051#20</strain>
    </source>
</reference>
<name>K1PVI8_MAGGI</name>
<gene>
    <name evidence="1" type="ORF">CGI_10012382</name>
</gene>
<dbReference type="HOGENOM" id="CLU_391417_0_0_1"/>
<evidence type="ECO:0000313" key="1">
    <source>
        <dbReference type="EMBL" id="EKC25753.1"/>
    </source>
</evidence>
<organism evidence="1">
    <name type="scientific">Magallana gigas</name>
    <name type="common">Pacific oyster</name>
    <name type="synonym">Crassostrea gigas</name>
    <dbReference type="NCBI Taxonomy" id="29159"/>
    <lineage>
        <taxon>Eukaryota</taxon>
        <taxon>Metazoa</taxon>
        <taxon>Spiralia</taxon>
        <taxon>Lophotrochozoa</taxon>
        <taxon>Mollusca</taxon>
        <taxon>Bivalvia</taxon>
        <taxon>Autobranchia</taxon>
        <taxon>Pteriomorphia</taxon>
        <taxon>Ostreida</taxon>
        <taxon>Ostreoidea</taxon>
        <taxon>Ostreidae</taxon>
        <taxon>Magallana</taxon>
    </lineage>
</organism>